<reference evidence="11 12" key="2">
    <citation type="journal article" date="2021" name="Curr. Genet.">
        <title>Genetic response to nitrogen starvation in the aggressive Eucalyptus foliar pathogen Teratosphaeria destructans.</title>
        <authorList>
            <person name="Havenga M."/>
            <person name="Wingfield B.D."/>
            <person name="Wingfield M.J."/>
            <person name="Dreyer L.L."/>
            <person name="Roets F."/>
            <person name="Aylward J."/>
        </authorList>
    </citation>
    <scope>NUCLEOTIDE SEQUENCE [LARGE SCALE GENOMIC DNA]</scope>
    <source>
        <strain evidence="11">CMW44962</strain>
    </source>
</reference>
<feature type="compositionally biased region" description="Polar residues" evidence="8">
    <location>
        <begin position="330"/>
        <end position="339"/>
    </location>
</feature>
<keyword evidence="5" id="KW-0539">Nucleus</keyword>
<evidence type="ECO:0000259" key="10">
    <source>
        <dbReference type="Pfam" id="PF21928"/>
    </source>
</evidence>
<dbReference type="AlphaFoldDB" id="A0A9W7W4X1"/>
<dbReference type="GO" id="GO:0045027">
    <property type="term" value="F:DNA end binding"/>
    <property type="evidence" value="ECO:0007669"/>
    <property type="project" value="TreeGrafter"/>
</dbReference>
<dbReference type="InterPro" id="IPR015381">
    <property type="entry name" value="XLF-like_N"/>
</dbReference>
<name>A0A9W7W4X1_9PEZI</name>
<dbReference type="PANTHER" id="PTHR32235:SF1">
    <property type="entry name" value="NON-HOMOLOGOUS END-JOINING FACTOR 1"/>
    <property type="match status" value="1"/>
</dbReference>
<dbReference type="PANTHER" id="PTHR32235">
    <property type="entry name" value="NON-HOMOLOGOUS END-JOINING FACTOR 1"/>
    <property type="match status" value="1"/>
</dbReference>
<evidence type="ECO:0000256" key="2">
    <source>
        <dbReference type="ARBA" id="ARBA00022763"/>
    </source>
</evidence>
<dbReference type="InterPro" id="IPR038051">
    <property type="entry name" value="XRCC4-like_N_sf"/>
</dbReference>
<dbReference type="InterPro" id="IPR053829">
    <property type="entry name" value="XLF-like_CC"/>
</dbReference>
<organism evidence="11 12">
    <name type="scientific">Teratosphaeria destructans</name>
    <dbReference type="NCBI Taxonomy" id="418781"/>
    <lineage>
        <taxon>Eukaryota</taxon>
        <taxon>Fungi</taxon>
        <taxon>Dikarya</taxon>
        <taxon>Ascomycota</taxon>
        <taxon>Pezizomycotina</taxon>
        <taxon>Dothideomycetes</taxon>
        <taxon>Dothideomycetidae</taxon>
        <taxon>Mycosphaerellales</taxon>
        <taxon>Teratosphaeriaceae</taxon>
        <taxon>Teratosphaeria</taxon>
    </lineage>
</organism>
<accession>A0A9W7W4X1</accession>
<feature type="compositionally biased region" description="Polar residues" evidence="8">
    <location>
        <begin position="468"/>
        <end position="481"/>
    </location>
</feature>
<comment type="subcellular location">
    <subcellularLocation>
        <location evidence="1">Nucleus</location>
    </subcellularLocation>
</comment>
<feature type="compositionally biased region" description="Acidic residues" evidence="8">
    <location>
        <begin position="343"/>
        <end position="356"/>
    </location>
</feature>
<keyword evidence="4" id="KW-0234">DNA repair</keyword>
<dbReference type="Pfam" id="PF21928">
    <property type="entry name" value="XLF_CC"/>
    <property type="match status" value="1"/>
</dbReference>
<dbReference type="Pfam" id="PF09302">
    <property type="entry name" value="XLF"/>
    <property type="match status" value="1"/>
</dbReference>
<comment type="similarity">
    <text evidence="6">Belongs to the XRCC4-XLF family. XLF subfamily.</text>
</comment>
<dbReference type="EMBL" id="RIBY02000724">
    <property type="protein sequence ID" value="KAH9838175.1"/>
    <property type="molecule type" value="Genomic_DNA"/>
</dbReference>
<comment type="caution">
    <text evidence="11">The sequence shown here is derived from an EMBL/GenBank/DDBJ whole genome shotgun (WGS) entry which is preliminary data.</text>
</comment>
<evidence type="ECO:0000256" key="3">
    <source>
        <dbReference type="ARBA" id="ARBA00023125"/>
    </source>
</evidence>
<dbReference type="CDD" id="cd22285">
    <property type="entry name" value="HD_XLF_N"/>
    <property type="match status" value="1"/>
</dbReference>
<protein>
    <recommendedName>
        <fullName evidence="7">Non-homologous end-joining factor 1</fullName>
    </recommendedName>
</protein>
<evidence type="ECO:0000256" key="6">
    <source>
        <dbReference type="ARBA" id="ARBA00025747"/>
    </source>
</evidence>
<feature type="region of interest" description="Disordered" evidence="8">
    <location>
        <begin position="297"/>
        <end position="574"/>
    </location>
</feature>
<dbReference type="GO" id="GO:0032807">
    <property type="term" value="C:DNA ligase IV complex"/>
    <property type="evidence" value="ECO:0007669"/>
    <property type="project" value="TreeGrafter"/>
</dbReference>
<keyword evidence="3" id="KW-0238">DNA-binding</keyword>
<evidence type="ECO:0000313" key="11">
    <source>
        <dbReference type="EMBL" id="KAH9838175.1"/>
    </source>
</evidence>
<reference evidence="11 12" key="1">
    <citation type="journal article" date="2018" name="IMA Fungus">
        <title>IMA Genome-F 10: Nine draft genome sequences of Claviceps purpurea s.lat., including C. arundinis, C. humidiphila, and C. cf. spartinae, pseudomolecules for the pitch canker pathogen Fusarium circinatum, draft genome of Davidsoniella eucalypti, Grosmannia galeiformis, Quambalaria eucalypti, and Teratosphaeria destructans.</title>
        <authorList>
            <person name="Wingfield B.D."/>
            <person name="Liu M."/>
            <person name="Nguyen H.D."/>
            <person name="Lane F.A."/>
            <person name="Morgan S.W."/>
            <person name="De Vos L."/>
            <person name="Wilken P.M."/>
            <person name="Duong T.A."/>
            <person name="Aylward J."/>
            <person name="Coetzee M.P."/>
            <person name="Dadej K."/>
            <person name="De Beer Z.W."/>
            <person name="Findlay W."/>
            <person name="Havenga M."/>
            <person name="Kolarik M."/>
            <person name="Menzies J.G."/>
            <person name="Naidoo K."/>
            <person name="Pochopski O."/>
            <person name="Shoukouhi P."/>
            <person name="Santana Q.C."/>
            <person name="Seifert K.A."/>
            <person name="Soal N."/>
            <person name="Steenkamp E.T."/>
            <person name="Tatham C.T."/>
            <person name="van der Nest M.A."/>
            <person name="Wingfield M.J."/>
        </authorList>
    </citation>
    <scope>NUCLEOTIDE SEQUENCE [LARGE SCALE GENOMIC DNA]</scope>
    <source>
        <strain evidence="11">CMW44962</strain>
    </source>
</reference>
<dbReference type="InterPro" id="IPR052287">
    <property type="entry name" value="NHEJ_factor"/>
</dbReference>
<feature type="compositionally biased region" description="Basic and acidic residues" evidence="8">
    <location>
        <begin position="523"/>
        <end position="537"/>
    </location>
</feature>
<evidence type="ECO:0000259" key="9">
    <source>
        <dbReference type="Pfam" id="PF09302"/>
    </source>
</evidence>
<proteinExistence type="inferred from homology"/>
<feature type="domain" description="XLF-like coiled-coil region" evidence="10">
    <location>
        <begin position="123"/>
        <end position="175"/>
    </location>
</feature>
<keyword evidence="12" id="KW-1185">Reference proteome</keyword>
<gene>
    <name evidence="11" type="ORF">Tdes44962_MAKER08231</name>
</gene>
<evidence type="ECO:0000256" key="8">
    <source>
        <dbReference type="SAM" id="MobiDB-lite"/>
    </source>
</evidence>
<dbReference type="GO" id="GO:0006303">
    <property type="term" value="P:double-strand break repair via nonhomologous end joining"/>
    <property type="evidence" value="ECO:0007669"/>
    <property type="project" value="TreeGrafter"/>
</dbReference>
<feature type="compositionally biased region" description="Polar residues" evidence="8">
    <location>
        <begin position="312"/>
        <end position="322"/>
    </location>
</feature>
<dbReference type="Proteomes" id="UP001138500">
    <property type="component" value="Unassembled WGS sequence"/>
</dbReference>
<sequence>MAGKWRTLSLETENLPQLLLKATLDVSGYTIHLTDLSRIWGESLTKKQLFRRALDDACRIDPTEGDDQVRILIEKVGNAIQQREGTSLVIQSAEQDDLVLKLTAPLPHPLPELQWDIYLNLLPAHSVRAELALPLLHHAQNLQIMMQNLIHEIQDKDRIIAKVTDRLEQSGQDLTDVFPGVSNVKLSRKRSLQTQREQLAKHVKGLGDFDEQSWKARHAPIDGHGAIKADALNSLLCEMPPASEASPDVADEWWRRLNDSDSATARSRAPMSTHRNHEGQCIGTVLEQGQNEDVEVEGTNVDGDADDMEFQRQGTPPELQNGNEERAQRIESSFPNEQQAVVVDDESTDDEDDDLDAPASRKPVVSKESTSPVPRRRRNASPNASHTMPRKIGRTLGTKDKLASPNPEPTSLAKDASPAPALQKVRSKLGKIGGKATASSTPEPKPAAPVPASATKSKLGRIGGRKQALSSNESAPASSATEGAVPSPSPSKLSKLGRIGGKKARLSSPARTEHEPVAAASEENGRKSRASEREAKESTPPSETSQERADRRREELKRQLEDKAKAPTKKKRKF</sequence>
<evidence type="ECO:0000256" key="7">
    <source>
        <dbReference type="ARBA" id="ARBA00044529"/>
    </source>
</evidence>
<feature type="compositionally biased region" description="Basic and acidic residues" evidence="8">
    <location>
        <begin position="545"/>
        <end position="565"/>
    </location>
</feature>
<dbReference type="OrthoDB" id="2155935at2759"/>
<keyword evidence="2" id="KW-0227">DNA damage</keyword>
<evidence type="ECO:0000256" key="1">
    <source>
        <dbReference type="ARBA" id="ARBA00004123"/>
    </source>
</evidence>
<feature type="domain" description="XLF-like N-terminal" evidence="9">
    <location>
        <begin position="4"/>
        <end position="120"/>
    </location>
</feature>
<evidence type="ECO:0000256" key="4">
    <source>
        <dbReference type="ARBA" id="ARBA00023204"/>
    </source>
</evidence>
<dbReference type="Gene3D" id="2.170.210.10">
    <property type="entry name" value="DNA double-strand break repair and VJ recombination XRCC4, N-terminal"/>
    <property type="match status" value="1"/>
</dbReference>
<evidence type="ECO:0000256" key="5">
    <source>
        <dbReference type="ARBA" id="ARBA00023242"/>
    </source>
</evidence>
<evidence type="ECO:0000313" key="12">
    <source>
        <dbReference type="Proteomes" id="UP001138500"/>
    </source>
</evidence>